<feature type="compositionally biased region" description="Basic and acidic residues" evidence="1">
    <location>
        <begin position="98"/>
        <end position="111"/>
    </location>
</feature>
<feature type="region of interest" description="Disordered" evidence="1">
    <location>
        <begin position="98"/>
        <end position="120"/>
    </location>
</feature>
<comment type="caution">
    <text evidence="2">The sequence shown here is derived from an EMBL/GenBank/DDBJ whole genome shotgun (WGS) entry which is preliminary data.</text>
</comment>
<protein>
    <submittedName>
        <fullName evidence="2">Uncharacterized protein</fullName>
    </submittedName>
</protein>
<name>A0AAD9LX53_9PEZI</name>
<gene>
    <name evidence="2" type="ORF">LX32DRAFT_501443</name>
</gene>
<keyword evidence="3" id="KW-1185">Reference proteome</keyword>
<dbReference type="AlphaFoldDB" id="A0AAD9LX53"/>
<feature type="non-terminal residue" evidence="2">
    <location>
        <position position="120"/>
    </location>
</feature>
<accession>A0AAD9LX53</accession>
<evidence type="ECO:0000313" key="2">
    <source>
        <dbReference type="EMBL" id="KAK2021463.1"/>
    </source>
</evidence>
<dbReference type="EMBL" id="MU843103">
    <property type="protein sequence ID" value="KAK2021463.1"/>
    <property type="molecule type" value="Genomic_DNA"/>
</dbReference>
<sequence>VGEDRRDVLGAQRMPGQMRWAPGTGRVCDPGHPRELWDGVCGGDGGRPALLRMAHGDGGAAAGGGGGVRVVDVEEKDWKGRSEVLVVDRDGVRRKHIIEPRRLPEQRPHSREVKRRKAGY</sequence>
<organism evidence="2 3">
    <name type="scientific">Colletotrichum zoysiae</name>
    <dbReference type="NCBI Taxonomy" id="1216348"/>
    <lineage>
        <taxon>Eukaryota</taxon>
        <taxon>Fungi</taxon>
        <taxon>Dikarya</taxon>
        <taxon>Ascomycota</taxon>
        <taxon>Pezizomycotina</taxon>
        <taxon>Sordariomycetes</taxon>
        <taxon>Hypocreomycetidae</taxon>
        <taxon>Glomerellales</taxon>
        <taxon>Glomerellaceae</taxon>
        <taxon>Colletotrichum</taxon>
        <taxon>Colletotrichum graminicola species complex</taxon>
    </lineage>
</organism>
<feature type="non-terminal residue" evidence="2">
    <location>
        <position position="1"/>
    </location>
</feature>
<evidence type="ECO:0000256" key="1">
    <source>
        <dbReference type="SAM" id="MobiDB-lite"/>
    </source>
</evidence>
<dbReference type="Proteomes" id="UP001232148">
    <property type="component" value="Unassembled WGS sequence"/>
</dbReference>
<evidence type="ECO:0000313" key="3">
    <source>
        <dbReference type="Proteomes" id="UP001232148"/>
    </source>
</evidence>
<proteinExistence type="predicted"/>
<reference evidence="2" key="1">
    <citation type="submission" date="2021-06" db="EMBL/GenBank/DDBJ databases">
        <title>Comparative genomics, transcriptomics and evolutionary studies reveal genomic signatures of adaptation to plant cell wall in hemibiotrophic fungi.</title>
        <authorList>
            <consortium name="DOE Joint Genome Institute"/>
            <person name="Baroncelli R."/>
            <person name="Diaz J.F."/>
            <person name="Benocci T."/>
            <person name="Peng M."/>
            <person name="Battaglia E."/>
            <person name="Haridas S."/>
            <person name="Andreopoulos W."/>
            <person name="Labutti K."/>
            <person name="Pangilinan J."/>
            <person name="Floch G.L."/>
            <person name="Makela M.R."/>
            <person name="Henrissat B."/>
            <person name="Grigoriev I.V."/>
            <person name="Crouch J.A."/>
            <person name="De Vries R.P."/>
            <person name="Sukno S.A."/>
            <person name="Thon M.R."/>
        </authorList>
    </citation>
    <scope>NUCLEOTIDE SEQUENCE</scope>
    <source>
        <strain evidence="2">MAFF235873</strain>
    </source>
</reference>